<dbReference type="Pfam" id="PF01408">
    <property type="entry name" value="GFO_IDH_MocA"/>
    <property type="match status" value="1"/>
</dbReference>
<comment type="caution">
    <text evidence="6">The sequence shown here is derived from an EMBL/GenBank/DDBJ whole genome shotgun (WGS) entry which is preliminary data.</text>
</comment>
<dbReference type="InterPro" id="IPR000683">
    <property type="entry name" value="Gfo/Idh/MocA-like_OxRdtase_N"/>
</dbReference>
<dbReference type="Proteomes" id="UP001260072">
    <property type="component" value="Unassembled WGS sequence"/>
</dbReference>
<dbReference type="InterPro" id="IPR050463">
    <property type="entry name" value="Gfo/Idh/MocA_oxidrdct_glycsds"/>
</dbReference>
<keyword evidence="2" id="KW-0520">NAD</keyword>
<feature type="region of interest" description="Disordered" evidence="3">
    <location>
        <begin position="289"/>
        <end position="308"/>
    </location>
</feature>
<feature type="compositionally biased region" description="Basic and acidic residues" evidence="3">
    <location>
        <begin position="289"/>
        <end position="302"/>
    </location>
</feature>
<sequence length="386" mass="41376">MSMRVAILGTGMIGAIHRRAALLAGADIAGVMASTPERSERAAVEWGTTPIRHLDELADLGADVVHVCTPNQRHVEHTKAALSSGAHVICEKPLSVDTAQAEALADLAESLGRTATVPFVYRFHPLVREIRARVQAGEFGSWQLLHGSYLQDWLLSPTATSWRIDSAIGGPSRTFADIGSHWCDLMEFITGERIESVVADVTTTVSQRPRPPAGGDSAGESMTVDTEDAATVMFRTRSGVLGSVNVSQVSAGRKNRLWFEFDGAHRSAVFDQENPETAWMGAEHSEEILRRDPSRGSPDHRRLSSLPAGHAQGYGQCFDAFVDDTYAAVRGDVRDGLPTFADGVRSARIVDAVVASSISGSRVKVADEPSVALPMRSDSSMATSTG</sequence>
<feature type="domain" description="Gfo/Idh/MocA-like oxidoreductase N-terminal" evidence="4">
    <location>
        <begin position="3"/>
        <end position="117"/>
    </location>
</feature>
<evidence type="ECO:0000256" key="1">
    <source>
        <dbReference type="ARBA" id="ARBA00023002"/>
    </source>
</evidence>
<feature type="region of interest" description="Disordered" evidence="3">
    <location>
        <begin position="204"/>
        <end position="223"/>
    </location>
</feature>
<dbReference type="InterPro" id="IPR055170">
    <property type="entry name" value="GFO_IDH_MocA-like_dom"/>
</dbReference>
<dbReference type="EMBL" id="JAVKGS010000001">
    <property type="protein sequence ID" value="MDR5690600.1"/>
    <property type="molecule type" value="Genomic_DNA"/>
</dbReference>
<dbReference type="RefSeq" id="WP_310519333.1">
    <property type="nucleotide sequence ID" value="NZ_BAABBS010000001.1"/>
</dbReference>
<dbReference type="PANTHER" id="PTHR43818">
    <property type="entry name" value="BCDNA.GH03377"/>
    <property type="match status" value="1"/>
</dbReference>
<proteinExistence type="predicted"/>
<protein>
    <submittedName>
        <fullName evidence="6">Gfo/Idh/MocA family oxidoreductase</fullName>
    </submittedName>
</protein>
<evidence type="ECO:0000313" key="6">
    <source>
        <dbReference type="EMBL" id="MDR5690600.1"/>
    </source>
</evidence>
<keyword evidence="7" id="KW-1185">Reference proteome</keyword>
<evidence type="ECO:0000256" key="2">
    <source>
        <dbReference type="ARBA" id="ARBA00023027"/>
    </source>
</evidence>
<dbReference type="Pfam" id="PF22725">
    <property type="entry name" value="GFO_IDH_MocA_C3"/>
    <property type="match status" value="1"/>
</dbReference>
<feature type="domain" description="GFO/IDH/MocA-like oxidoreductase" evidence="5">
    <location>
        <begin position="127"/>
        <end position="265"/>
    </location>
</feature>
<evidence type="ECO:0000259" key="4">
    <source>
        <dbReference type="Pfam" id="PF01408"/>
    </source>
</evidence>
<evidence type="ECO:0000259" key="5">
    <source>
        <dbReference type="Pfam" id="PF22725"/>
    </source>
</evidence>
<name>A0ABU1FH36_9MICO</name>
<dbReference type="Gene3D" id="3.40.50.720">
    <property type="entry name" value="NAD(P)-binding Rossmann-like Domain"/>
    <property type="match status" value="1"/>
</dbReference>
<dbReference type="SUPFAM" id="SSF51735">
    <property type="entry name" value="NAD(P)-binding Rossmann-fold domains"/>
    <property type="match status" value="1"/>
</dbReference>
<gene>
    <name evidence="6" type="ORF">RH861_00825</name>
</gene>
<keyword evidence="1" id="KW-0560">Oxidoreductase</keyword>
<dbReference type="SUPFAM" id="SSF55347">
    <property type="entry name" value="Glyceraldehyde-3-phosphate dehydrogenase-like, C-terminal domain"/>
    <property type="match status" value="1"/>
</dbReference>
<dbReference type="InterPro" id="IPR036291">
    <property type="entry name" value="NAD(P)-bd_dom_sf"/>
</dbReference>
<evidence type="ECO:0000313" key="7">
    <source>
        <dbReference type="Proteomes" id="UP001260072"/>
    </source>
</evidence>
<dbReference type="Gene3D" id="3.30.360.10">
    <property type="entry name" value="Dihydrodipicolinate Reductase, domain 2"/>
    <property type="match status" value="1"/>
</dbReference>
<evidence type="ECO:0000256" key="3">
    <source>
        <dbReference type="SAM" id="MobiDB-lite"/>
    </source>
</evidence>
<reference evidence="7" key="1">
    <citation type="submission" date="2023-07" db="EMBL/GenBank/DDBJ databases">
        <title>Description of three actinobacteria isolated from air of manufacturing shop in a pharmaceutical factory.</title>
        <authorList>
            <person name="Zhang D.-F."/>
        </authorList>
    </citation>
    <scope>NUCLEOTIDE SEQUENCE [LARGE SCALE GENOMIC DNA]</scope>
    <source>
        <strain evidence="7">CCTCC AB 2011122</strain>
    </source>
</reference>
<organism evidence="6 7">
    <name type="scientific">Agromyces indicus</name>
    <dbReference type="NCBI Taxonomy" id="758919"/>
    <lineage>
        <taxon>Bacteria</taxon>
        <taxon>Bacillati</taxon>
        <taxon>Actinomycetota</taxon>
        <taxon>Actinomycetes</taxon>
        <taxon>Micrococcales</taxon>
        <taxon>Microbacteriaceae</taxon>
        <taxon>Agromyces</taxon>
    </lineage>
</organism>
<accession>A0ABU1FH36</accession>
<dbReference type="PANTHER" id="PTHR43818:SF11">
    <property type="entry name" value="BCDNA.GH03377"/>
    <property type="match status" value="1"/>
</dbReference>